<reference evidence="2 3" key="1">
    <citation type="submission" date="2016-07" db="EMBL/GenBank/DDBJ databases">
        <title>Pervasive Adenine N6-methylation of Active Genes in Fungi.</title>
        <authorList>
            <consortium name="DOE Joint Genome Institute"/>
            <person name="Mondo S.J."/>
            <person name="Dannebaum R.O."/>
            <person name="Kuo R.C."/>
            <person name="Labutti K."/>
            <person name="Haridas S."/>
            <person name="Kuo A."/>
            <person name="Salamov A."/>
            <person name="Ahrendt S.R."/>
            <person name="Lipzen A."/>
            <person name="Sullivan W."/>
            <person name="Andreopoulos W.B."/>
            <person name="Clum A."/>
            <person name="Lindquist E."/>
            <person name="Daum C."/>
            <person name="Ramamoorthy G.K."/>
            <person name="Gryganskyi A."/>
            <person name="Culley D."/>
            <person name="Magnuson J.K."/>
            <person name="James T.Y."/>
            <person name="O'Malley M.A."/>
            <person name="Stajich J.E."/>
            <person name="Spatafora J.W."/>
            <person name="Visel A."/>
            <person name="Grigoriev I.V."/>
        </authorList>
    </citation>
    <scope>NUCLEOTIDE SEQUENCE [LARGE SCALE GENOMIC DNA]</scope>
    <source>
        <strain evidence="2 3">NRRL 2496</strain>
    </source>
</reference>
<dbReference type="PANTHER" id="PTHR33096">
    <property type="entry name" value="CXC2 DOMAIN-CONTAINING PROTEIN"/>
    <property type="match status" value="1"/>
</dbReference>
<dbReference type="Pfam" id="PF18758">
    <property type="entry name" value="KDZ"/>
    <property type="match status" value="1"/>
</dbReference>
<dbReference type="Proteomes" id="UP000242180">
    <property type="component" value="Unassembled WGS sequence"/>
</dbReference>
<dbReference type="AlphaFoldDB" id="A0A1X2HFN8"/>
<comment type="caution">
    <text evidence="2">The sequence shown here is derived from an EMBL/GenBank/DDBJ whole genome shotgun (WGS) entry which is preliminary data.</text>
</comment>
<feature type="compositionally biased region" description="Acidic residues" evidence="1">
    <location>
        <begin position="358"/>
        <end position="374"/>
    </location>
</feature>
<evidence type="ECO:0000313" key="2">
    <source>
        <dbReference type="EMBL" id="ORY97730.1"/>
    </source>
</evidence>
<accession>A0A1X2HFN8</accession>
<evidence type="ECO:0000313" key="3">
    <source>
        <dbReference type="Proteomes" id="UP000242180"/>
    </source>
</evidence>
<sequence length="399" mass="44560">MVLSSRLAGIRKGEFIFCGSQLCAPVTLMRCHLLAASPKRPTRAFHLSLREFCSVLRVEGHTAVQAFTNTLAHVHRYLKPNTLRKNMGLSFFVYLEVLDIVSLLLNDRAPVAKDKGCPCCSNDKLIVAMDGNFQLKRRKADKEDDEKVQHPNFFQANGRQGIYDGELEAIDEVPSGGSSNCTSNFQAEGTALTPRSRNKFNETGLFGSACARHGIPLEFTDIYASGEQFKYPCGSAGRPHREVRQQRRCHVEDTVFGTDPLWQAGQGFSLPALRMYTNKLRAEEELCLLRHERTQLEAYAEQRCRNLEETMRVTSDAGYRCLLSKQLEAAEQLYSSVHGRPFHFGNADSSVSEGAPDSGDEKDEVDENDDEAGGEDYARTYGEIVAEVLENDTEESLVD</sequence>
<dbReference type="EMBL" id="MCGN01000004">
    <property type="protein sequence ID" value="ORY97730.1"/>
    <property type="molecule type" value="Genomic_DNA"/>
</dbReference>
<dbReference type="STRING" id="13706.A0A1X2HFN8"/>
<evidence type="ECO:0008006" key="4">
    <source>
        <dbReference type="Google" id="ProtNLM"/>
    </source>
</evidence>
<dbReference type="InParanoid" id="A0A1X2HFN8"/>
<name>A0A1X2HFN8_SYNRA</name>
<feature type="region of interest" description="Disordered" evidence="1">
    <location>
        <begin position="345"/>
        <end position="379"/>
    </location>
</feature>
<proteinExistence type="predicted"/>
<organism evidence="2 3">
    <name type="scientific">Syncephalastrum racemosum</name>
    <name type="common">Filamentous fungus</name>
    <dbReference type="NCBI Taxonomy" id="13706"/>
    <lineage>
        <taxon>Eukaryota</taxon>
        <taxon>Fungi</taxon>
        <taxon>Fungi incertae sedis</taxon>
        <taxon>Mucoromycota</taxon>
        <taxon>Mucoromycotina</taxon>
        <taxon>Mucoromycetes</taxon>
        <taxon>Mucorales</taxon>
        <taxon>Syncephalastraceae</taxon>
        <taxon>Syncephalastrum</taxon>
    </lineage>
</organism>
<dbReference type="InterPro" id="IPR040521">
    <property type="entry name" value="KDZ"/>
</dbReference>
<gene>
    <name evidence="2" type="ORF">BCR43DRAFT_490261</name>
</gene>
<protein>
    <recommendedName>
        <fullName evidence="4">CxC1-like cysteine cluster associated with KDZ transposases domain-containing protein</fullName>
    </recommendedName>
</protein>
<evidence type="ECO:0000256" key="1">
    <source>
        <dbReference type="SAM" id="MobiDB-lite"/>
    </source>
</evidence>
<keyword evidence="3" id="KW-1185">Reference proteome</keyword>
<dbReference type="OrthoDB" id="2505730at2759"/>
<dbReference type="PANTHER" id="PTHR33096:SF1">
    <property type="entry name" value="CXC1-LIKE CYSTEINE CLUSTER ASSOCIATED WITH KDZ TRANSPOSASES DOMAIN-CONTAINING PROTEIN"/>
    <property type="match status" value="1"/>
</dbReference>